<organism evidence="2">
    <name type="scientific">Psilocybe cubensis</name>
    <name type="common">Psychedelic mushroom</name>
    <name type="synonym">Stropharia cubensis</name>
    <dbReference type="NCBI Taxonomy" id="181762"/>
    <lineage>
        <taxon>Eukaryota</taxon>
        <taxon>Fungi</taxon>
        <taxon>Dikarya</taxon>
        <taxon>Basidiomycota</taxon>
        <taxon>Agaricomycotina</taxon>
        <taxon>Agaricomycetes</taxon>
        <taxon>Agaricomycetidae</taxon>
        <taxon>Agaricales</taxon>
        <taxon>Agaricineae</taxon>
        <taxon>Strophariaceae</taxon>
        <taxon>Psilocybe</taxon>
    </lineage>
</organism>
<gene>
    <name evidence="2" type="ORF">JR316_006701</name>
</gene>
<dbReference type="AlphaFoldDB" id="A0A8H8CJU3"/>
<dbReference type="EMBL" id="JAFIQS010000006">
    <property type="protein sequence ID" value="KAG5168108.1"/>
    <property type="molecule type" value="Genomic_DNA"/>
</dbReference>
<accession>A0A8H8CJU3</accession>
<reference evidence="2" key="1">
    <citation type="submission" date="2021-02" db="EMBL/GenBank/DDBJ databases">
        <title>Psilocybe cubensis genome.</title>
        <authorList>
            <person name="Mckernan K.J."/>
            <person name="Crawford S."/>
            <person name="Trippe A."/>
            <person name="Kane L.T."/>
            <person name="Mclaughlin S."/>
        </authorList>
    </citation>
    <scope>NUCLEOTIDE SEQUENCE [LARGE SCALE GENOMIC DNA]</scope>
    <source>
        <strain evidence="2">MGC-MH-2018</strain>
    </source>
</reference>
<feature type="region of interest" description="Disordered" evidence="1">
    <location>
        <begin position="23"/>
        <end position="119"/>
    </location>
</feature>
<feature type="compositionally biased region" description="Polar residues" evidence="1">
    <location>
        <begin position="23"/>
        <end position="63"/>
    </location>
</feature>
<sequence>MDKSIDLLSASMKEFKLREAAQSQLVNSTASVPQTSLTGQQQAPTNPSPTVQIPVHSSENQPLLPNPTALVGSPEEQVTSKQRVPRLLTNAKASFSRLQRPPQVAKRTKPKQSSAESVDSVTEQFALLVTPSSSESSSCKKPSLKQMKIWNQQAAVKQALLGIDLSQERRMPKDQVDIEAGV</sequence>
<proteinExistence type="predicted"/>
<name>A0A8H8CJU3_PSICU</name>
<comment type="caution">
    <text evidence="2">The sequence shown here is derived from an EMBL/GenBank/DDBJ whole genome shotgun (WGS) entry which is preliminary data.</text>
</comment>
<protein>
    <submittedName>
        <fullName evidence="2">Uncharacterized protein</fullName>
    </submittedName>
</protein>
<evidence type="ECO:0000313" key="2">
    <source>
        <dbReference type="EMBL" id="KAG5168108.1"/>
    </source>
</evidence>
<evidence type="ECO:0000256" key="1">
    <source>
        <dbReference type="SAM" id="MobiDB-lite"/>
    </source>
</evidence>